<keyword evidence="2" id="KW-1133">Transmembrane helix</keyword>
<feature type="compositionally biased region" description="Polar residues" evidence="1">
    <location>
        <begin position="95"/>
        <end position="109"/>
    </location>
</feature>
<feature type="region of interest" description="Disordered" evidence="1">
    <location>
        <begin position="131"/>
        <end position="188"/>
    </location>
</feature>
<feature type="region of interest" description="Disordered" evidence="1">
    <location>
        <begin position="66"/>
        <end position="109"/>
    </location>
</feature>
<dbReference type="PANTHER" id="PTHR31822">
    <property type="entry name" value="SERINE-RICH SINGLE-PASS MEMBRANE PROTEIN 1"/>
    <property type="match status" value="1"/>
</dbReference>
<dbReference type="OrthoDB" id="9367609at2759"/>
<feature type="transmembrane region" description="Helical" evidence="2">
    <location>
        <begin position="42"/>
        <end position="63"/>
    </location>
</feature>
<dbReference type="Proteomes" id="UP000694547">
    <property type="component" value="Chromosome 3"/>
</dbReference>
<keyword evidence="2" id="KW-0812">Transmembrane</keyword>
<evidence type="ECO:0000256" key="1">
    <source>
        <dbReference type="SAM" id="MobiDB-lite"/>
    </source>
</evidence>
<accession>A0A6I9LMG3</accession>
<dbReference type="GeneID" id="102904239"/>
<proteinExistence type="predicted"/>
<feature type="compositionally biased region" description="Polar residues" evidence="1">
    <location>
        <begin position="136"/>
        <end position="145"/>
    </location>
</feature>
<reference evidence="3 4" key="1">
    <citation type="submission" date="2018-10" db="EMBL/GenBank/DDBJ databases">
        <title>Improved assembly of the deer mouse Peromyscus maniculatus genome.</title>
        <authorList>
            <person name="Lassance J.-M."/>
            <person name="Hoekstra H.E."/>
        </authorList>
    </citation>
    <scope>NUCLEOTIDE SEQUENCE [LARGE SCALE GENOMIC DNA]</scope>
</reference>
<keyword evidence="4" id="KW-1185">Reference proteome</keyword>
<dbReference type="AlphaFoldDB" id="A0A6I9LMG3"/>
<name>A0A6I9LMG3_PERMB</name>
<dbReference type="Ensembl" id="ENSPEMT00000031300.2">
    <property type="protein sequence ID" value="ENSPEMP00000026896.1"/>
    <property type="gene ID" value="ENSPEMG00000022855.2"/>
</dbReference>
<evidence type="ECO:0000313" key="3">
    <source>
        <dbReference type="Ensembl" id="ENSPEMP00000026896.1"/>
    </source>
</evidence>
<organism evidence="3 4">
    <name type="scientific">Peromyscus maniculatus bairdii</name>
    <name type="common">Prairie deer mouse</name>
    <dbReference type="NCBI Taxonomy" id="230844"/>
    <lineage>
        <taxon>Eukaryota</taxon>
        <taxon>Metazoa</taxon>
        <taxon>Chordata</taxon>
        <taxon>Craniata</taxon>
        <taxon>Vertebrata</taxon>
        <taxon>Euteleostomi</taxon>
        <taxon>Mammalia</taxon>
        <taxon>Eutheria</taxon>
        <taxon>Euarchontoglires</taxon>
        <taxon>Glires</taxon>
        <taxon>Rodentia</taxon>
        <taxon>Myomorpha</taxon>
        <taxon>Muroidea</taxon>
        <taxon>Cricetidae</taxon>
        <taxon>Neotominae</taxon>
        <taxon>Peromyscus</taxon>
    </lineage>
</organism>
<evidence type="ECO:0000313" key="4">
    <source>
        <dbReference type="Proteomes" id="UP000694547"/>
    </source>
</evidence>
<dbReference type="InterPro" id="IPR027955">
    <property type="entry name" value="DUF4636"/>
</dbReference>
<evidence type="ECO:0000256" key="2">
    <source>
        <dbReference type="SAM" id="Phobius"/>
    </source>
</evidence>
<keyword evidence="2" id="KW-0472">Membrane</keyword>
<reference evidence="3" key="2">
    <citation type="submission" date="2025-08" db="UniProtKB">
        <authorList>
            <consortium name="Ensembl"/>
        </authorList>
    </citation>
    <scope>IDENTIFICATION</scope>
</reference>
<gene>
    <name evidence="3" type="primary">Ssmem1</name>
</gene>
<protein>
    <submittedName>
        <fullName evidence="3">Serine-rich single-pass membrane protein 1</fullName>
    </submittedName>
</protein>
<reference evidence="3" key="3">
    <citation type="submission" date="2025-09" db="UniProtKB">
        <authorList>
            <consortium name="Ensembl"/>
        </authorList>
    </citation>
    <scope>IDENTIFICATION</scope>
</reference>
<dbReference type="RefSeq" id="XP_006979473.1">
    <property type="nucleotide sequence ID" value="XM_006979411.3"/>
</dbReference>
<sequence>MGDLLSLFWGVDPPPRPLSFTIPSQDAECRKDDSCGTIGSFLLWYFIIILILMFFSRASVWMSESKREEDRRRTASVSKESKETSHKRQNKDGSWDSSQVMKKPKQNQLSVVTDSEVALVNAYLEQRRGRRHSQFHRVNQIQQDSDTTECDSEESNSGVSSWKESESEHHPSPATIKRRKSVSRPRDLESYQIRERPCLHCKAMRTNEWLTRHFPPSTSVMSPMKGEIQEENLTPGINTKLSKF</sequence>
<dbReference type="CTD" id="136263"/>
<dbReference type="Pfam" id="PF15468">
    <property type="entry name" value="DUF4636"/>
    <property type="match status" value="1"/>
</dbReference>
<dbReference type="PANTHER" id="PTHR31822:SF1">
    <property type="entry name" value="SERINE-RICH SINGLE-PASS MEMBRANE PROTEIN 1"/>
    <property type="match status" value="1"/>
</dbReference>
<feature type="compositionally biased region" description="Basic and acidic residues" evidence="1">
    <location>
        <begin position="66"/>
        <end position="94"/>
    </location>
</feature>
<dbReference type="GeneTree" id="ENSGT00390000015907"/>